<dbReference type="Pfam" id="PF00071">
    <property type="entry name" value="Ras"/>
    <property type="match status" value="1"/>
</dbReference>
<comment type="caution">
    <text evidence="4">The sequence shown here is derived from an EMBL/GenBank/DDBJ whole genome shotgun (WGS) entry which is preliminary data.</text>
</comment>
<dbReference type="AlphaFoldDB" id="A0A177BE09"/>
<comment type="similarity">
    <text evidence="1">Belongs to the small GTPase superfamily. Rho family.</text>
</comment>
<gene>
    <name evidence="4" type="ORF">A3Q56_00375</name>
</gene>
<dbReference type="OrthoDB" id="8830751at2759"/>
<keyword evidence="3" id="KW-0342">GTP-binding</keyword>
<dbReference type="EMBL" id="LWCA01000020">
    <property type="protein sequence ID" value="OAF71832.1"/>
    <property type="molecule type" value="Genomic_DNA"/>
</dbReference>
<dbReference type="InterPro" id="IPR003578">
    <property type="entry name" value="Small_GTPase_Rho"/>
</dbReference>
<dbReference type="PROSITE" id="PS51420">
    <property type="entry name" value="RHO"/>
    <property type="match status" value="1"/>
</dbReference>
<dbReference type="PROSITE" id="PS51421">
    <property type="entry name" value="RAS"/>
    <property type="match status" value="1"/>
</dbReference>
<organism evidence="4 5">
    <name type="scientific">Intoshia linei</name>
    <dbReference type="NCBI Taxonomy" id="1819745"/>
    <lineage>
        <taxon>Eukaryota</taxon>
        <taxon>Metazoa</taxon>
        <taxon>Spiralia</taxon>
        <taxon>Lophotrochozoa</taxon>
        <taxon>Mesozoa</taxon>
        <taxon>Orthonectida</taxon>
        <taxon>Rhopaluridae</taxon>
        <taxon>Intoshia</taxon>
    </lineage>
</organism>
<dbReference type="FunFam" id="3.40.50.300:FF:001179">
    <property type="entry name" value="Rho family GTPase"/>
    <property type="match status" value="1"/>
</dbReference>
<dbReference type="InterPro" id="IPR027417">
    <property type="entry name" value="P-loop_NTPase"/>
</dbReference>
<sequence length="195" mass="22138">MATITEKKLVVVGDGAVGKTSLLISFVNNEYSDVYIPTVFDTFVTTIKIDKEVLQLSLWDTAGQEEYDRLRPLSYPNTDVILNVFSVELINSWKNIHEKWSFEIAHFCPTAIKLIAALKIDMRNNPEAIQHMATAKEAPLQTHHTKEMCTLINFDGYYECSAKTQEGVAEMFESIGRIIINPKPKKGYKFKCTII</sequence>
<dbReference type="SMART" id="SM00174">
    <property type="entry name" value="RHO"/>
    <property type="match status" value="1"/>
</dbReference>
<dbReference type="InterPro" id="IPR005225">
    <property type="entry name" value="Small_GTP-bd"/>
</dbReference>
<dbReference type="PANTHER" id="PTHR24072">
    <property type="entry name" value="RHO FAMILY GTPASE"/>
    <property type="match status" value="1"/>
</dbReference>
<evidence type="ECO:0000256" key="3">
    <source>
        <dbReference type="ARBA" id="ARBA00023134"/>
    </source>
</evidence>
<dbReference type="GO" id="GO:0003924">
    <property type="term" value="F:GTPase activity"/>
    <property type="evidence" value="ECO:0007669"/>
    <property type="project" value="InterPro"/>
</dbReference>
<keyword evidence="5" id="KW-1185">Reference proteome</keyword>
<dbReference type="Proteomes" id="UP000078046">
    <property type="component" value="Unassembled WGS sequence"/>
</dbReference>
<protein>
    <submittedName>
        <fullName evidence="4">Uncharacterized protein</fullName>
    </submittedName>
</protein>
<evidence type="ECO:0000256" key="2">
    <source>
        <dbReference type="ARBA" id="ARBA00022741"/>
    </source>
</evidence>
<dbReference type="PROSITE" id="PS51419">
    <property type="entry name" value="RAB"/>
    <property type="match status" value="1"/>
</dbReference>
<dbReference type="PRINTS" id="PR00449">
    <property type="entry name" value="RASTRNSFRMNG"/>
</dbReference>
<name>A0A177BE09_9BILA</name>
<dbReference type="InterPro" id="IPR001806">
    <property type="entry name" value="Small_GTPase"/>
</dbReference>
<proteinExistence type="inferred from homology"/>
<accession>A0A177BE09</accession>
<dbReference type="NCBIfam" id="TIGR00231">
    <property type="entry name" value="small_GTP"/>
    <property type="match status" value="1"/>
</dbReference>
<reference evidence="4 5" key="1">
    <citation type="submission" date="2016-04" db="EMBL/GenBank/DDBJ databases">
        <title>The genome of Intoshia linei affirms orthonectids as highly simplified spiralians.</title>
        <authorList>
            <person name="Mikhailov K.V."/>
            <person name="Slusarev G.S."/>
            <person name="Nikitin M.A."/>
            <person name="Logacheva M.D."/>
            <person name="Penin A."/>
            <person name="Aleoshin V."/>
            <person name="Panchin Y.V."/>
        </authorList>
    </citation>
    <scope>NUCLEOTIDE SEQUENCE [LARGE SCALE GENOMIC DNA]</scope>
    <source>
        <strain evidence="4">Intl2013</strain>
        <tissue evidence="4">Whole animal</tissue>
    </source>
</reference>
<dbReference type="Gene3D" id="3.40.50.300">
    <property type="entry name" value="P-loop containing nucleotide triphosphate hydrolases"/>
    <property type="match status" value="1"/>
</dbReference>
<dbReference type="SMART" id="SM00173">
    <property type="entry name" value="RAS"/>
    <property type="match status" value="1"/>
</dbReference>
<dbReference type="GO" id="GO:0005525">
    <property type="term" value="F:GTP binding"/>
    <property type="evidence" value="ECO:0007669"/>
    <property type="project" value="UniProtKB-KW"/>
</dbReference>
<evidence type="ECO:0000256" key="1">
    <source>
        <dbReference type="ARBA" id="ARBA00010142"/>
    </source>
</evidence>
<dbReference type="SUPFAM" id="SSF52540">
    <property type="entry name" value="P-loop containing nucleoside triphosphate hydrolases"/>
    <property type="match status" value="1"/>
</dbReference>
<dbReference type="SMART" id="SM00175">
    <property type="entry name" value="RAB"/>
    <property type="match status" value="1"/>
</dbReference>
<evidence type="ECO:0000313" key="4">
    <source>
        <dbReference type="EMBL" id="OAF71832.1"/>
    </source>
</evidence>
<dbReference type="GO" id="GO:0007264">
    <property type="term" value="P:small GTPase-mediated signal transduction"/>
    <property type="evidence" value="ECO:0007669"/>
    <property type="project" value="InterPro"/>
</dbReference>
<evidence type="ECO:0000313" key="5">
    <source>
        <dbReference type="Proteomes" id="UP000078046"/>
    </source>
</evidence>
<dbReference type="CDD" id="cd00157">
    <property type="entry name" value="Rho"/>
    <property type="match status" value="1"/>
</dbReference>
<keyword evidence="2" id="KW-0547">Nucleotide-binding</keyword>